<proteinExistence type="predicted"/>
<comment type="caution">
    <text evidence="1">The sequence shown here is derived from an EMBL/GenBank/DDBJ whole genome shotgun (WGS) entry which is preliminary data.</text>
</comment>
<dbReference type="AlphaFoldDB" id="A0A4C1X405"/>
<dbReference type="EMBL" id="BGZK01000721">
    <property type="protein sequence ID" value="GBP57860.1"/>
    <property type="molecule type" value="Genomic_DNA"/>
</dbReference>
<keyword evidence="2" id="KW-1185">Reference proteome</keyword>
<gene>
    <name evidence="1" type="ORF">EVAR_41530_1</name>
</gene>
<name>A0A4C1X405_EUMVA</name>
<evidence type="ECO:0000313" key="1">
    <source>
        <dbReference type="EMBL" id="GBP57860.1"/>
    </source>
</evidence>
<dbReference type="Proteomes" id="UP000299102">
    <property type="component" value="Unassembled WGS sequence"/>
</dbReference>
<accession>A0A4C1X405</accession>
<protein>
    <submittedName>
        <fullName evidence="1">Uncharacterized protein</fullName>
    </submittedName>
</protein>
<organism evidence="1 2">
    <name type="scientific">Eumeta variegata</name>
    <name type="common">Bagworm moth</name>
    <name type="synonym">Eumeta japonica</name>
    <dbReference type="NCBI Taxonomy" id="151549"/>
    <lineage>
        <taxon>Eukaryota</taxon>
        <taxon>Metazoa</taxon>
        <taxon>Ecdysozoa</taxon>
        <taxon>Arthropoda</taxon>
        <taxon>Hexapoda</taxon>
        <taxon>Insecta</taxon>
        <taxon>Pterygota</taxon>
        <taxon>Neoptera</taxon>
        <taxon>Endopterygota</taxon>
        <taxon>Lepidoptera</taxon>
        <taxon>Glossata</taxon>
        <taxon>Ditrysia</taxon>
        <taxon>Tineoidea</taxon>
        <taxon>Psychidae</taxon>
        <taxon>Oiketicinae</taxon>
        <taxon>Eumeta</taxon>
    </lineage>
</organism>
<evidence type="ECO:0000313" key="2">
    <source>
        <dbReference type="Proteomes" id="UP000299102"/>
    </source>
</evidence>
<sequence length="129" mass="14457">MPSRKHPGNARLTFKSSRVQLQIRENKALDRVPQTIEIALDARAGTWRDPDWRRGEERVPKNRALSFRSSLERRPKLPTPGSCPIILVYCSIMNPERGGEGPRDVPTAGTCTTLCSHSRLLALTALMHS</sequence>
<reference evidence="1 2" key="1">
    <citation type="journal article" date="2019" name="Commun. Biol.">
        <title>The bagworm genome reveals a unique fibroin gene that provides high tensile strength.</title>
        <authorList>
            <person name="Kono N."/>
            <person name="Nakamura H."/>
            <person name="Ohtoshi R."/>
            <person name="Tomita M."/>
            <person name="Numata K."/>
            <person name="Arakawa K."/>
        </authorList>
    </citation>
    <scope>NUCLEOTIDE SEQUENCE [LARGE SCALE GENOMIC DNA]</scope>
</reference>